<reference evidence="1" key="1">
    <citation type="submission" date="2021-10" db="EMBL/GenBank/DDBJ databases">
        <title>Streptomonospora sp. nov., isolated from mangrove soil.</title>
        <authorList>
            <person name="Chen X."/>
            <person name="Ge X."/>
            <person name="Liu W."/>
        </authorList>
    </citation>
    <scope>NUCLEOTIDE SEQUENCE</scope>
    <source>
        <strain evidence="1">S1-112</strain>
    </source>
</reference>
<organism evidence="1 2">
    <name type="scientific">Streptomonospora mangrovi</name>
    <dbReference type="NCBI Taxonomy" id="2883123"/>
    <lineage>
        <taxon>Bacteria</taxon>
        <taxon>Bacillati</taxon>
        <taxon>Actinomycetota</taxon>
        <taxon>Actinomycetes</taxon>
        <taxon>Streptosporangiales</taxon>
        <taxon>Nocardiopsidaceae</taxon>
        <taxon>Streptomonospora</taxon>
    </lineage>
</organism>
<evidence type="ECO:0000313" key="1">
    <source>
        <dbReference type="EMBL" id="MDA0562852.1"/>
    </source>
</evidence>
<sequence>MDKHLGYGSLSSPEGQLTVPDAVRRKLRLDDPQTVVEFVERDGEIVALPRVAVHPNDVWFWTPESQAAEREADEDIAAGRTTSFDSEDAFLHHLDKLAGRKLGEDR</sequence>
<gene>
    <name evidence="1" type="ORF">LG943_00635</name>
</gene>
<proteinExistence type="predicted"/>
<comment type="caution">
    <text evidence="1">The sequence shown here is derived from an EMBL/GenBank/DDBJ whole genome shotgun (WGS) entry which is preliminary data.</text>
</comment>
<evidence type="ECO:0000313" key="2">
    <source>
        <dbReference type="Proteomes" id="UP001140076"/>
    </source>
</evidence>
<dbReference type="EMBL" id="JAJAQC010000001">
    <property type="protein sequence ID" value="MDA0562852.1"/>
    <property type="molecule type" value="Genomic_DNA"/>
</dbReference>
<dbReference type="GO" id="GO:0003677">
    <property type="term" value="F:DNA binding"/>
    <property type="evidence" value="ECO:0007669"/>
    <property type="project" value="UniProtKB-KW"/>
</dbReference>
<keyword evidence="1" id="KW-0238">DNA-binding</keyword>
<name>A0A9X3NG02_9ACTN</name>
<accession>A0A9X3NG02</accession>
<keyword evidence="2" id="KW-1185">Reference proteome</keyword>
<dbReference type="Proteomes" id="UP001140076">
    <property type="component" value="Unassembled WGS sequence"/>
</dbReference>
<dbReference type="AlphaFoldDB" id="A0A9X3NG02"/>
<dbReference type="RefSeq" id="WP_270070135.1">
    <property type="nucleotide sequence ID" value="NZ_JAJAQC010000001.1"/>
</dbReference>
<protein>
    <submittedName>
        <fullName evidence="1">AbrB/MazE/SpoVT family DNA-binding domain-containing protein</fullName>
    </submittedName>
</protein>